<evidence type="ECO:0000313" key="6">
    <source>
        <dbReference type="EMBL" id="ARQ69533.1"/>
    </source>
</evidence>
<evidence type="ECO:0000256" key="1">
    <source>
        <dbReference type="ARBA" id="ARBA00023015"/>
    </source>
</evidence>
<evidence type="ECO:0000259" key="5">
    <source>
        <dbReference type="PROSITE" id="PS50977"/>
    </source>
</evidence>
<dbReference type="InterPro" id="IPR050109">
    <property type="entry name" value="HTH-type_TetR-like_transc_reg"/>
</dbReference>
<evidence type="ECO:0000256" key="4">
    <source>
        <dbReference type="PROSITE-ProRule" id="PRU00335"/>
    </source>
</evidence>
<organism evidence="6 7">
    <name type="scientific">Streptomyces marincola</name>
    <dbReference type="NCBI Taxonomy" id="2878388"/>
    <lineage>
        <taxon>Bacteria</taxon>
        <taxon>Bacillati</taxon>
        <taxon>Actinomycetota</taxon>
        <taxon>Actinomycetes</taxon>
        <taxon>Kitasatosporales</taxon>
        <taxon>Streptomycetaceae</taxon>
        <taxon>Streptomyces</taxon>
    </lineage>
</organism>
<sequence length="236" mass="25467">MAPLLRWVGECSLTTSVRAAEPLRQTCEDPAVASTRDRILTAAEELMRDIGLARVTTKEIARAAGCSEAALYKHYRGKEEIFVRVLEERLPSVGPLIARLTEDPGDRNVHDCLADIAVHAVRFYAASTPIAASLFAEPALLRRHRAALRRLERGPETLFLSLTGYLERERRAGRLGAAADPAAGAALLLGACFQRAFLGHFWDEEPARDLDAFADGLARTLLDGLGGPGGTGGPGR</sequence>
<dbReference type="GO" id="GO:0003700">
    <property type="term" value="F:DNA-binding transcription factor activity"/>
    <property type="evidence" value="ECO:0007669"/>
    <property type="project" value="TreeGrafter"/>
</dbReference>
<evidence type="ECO:0000256" key="3">
    <source>
        <dbReference type="ARBA" id="ARBA00023163"/>
    </source>
</evidence>
<dbReference type="SUPFAM" id="SSF48498">
    <property type="entry name" value="Tetracyclin repressor-like, C-terminal domain"/>
    <property type="match status" value="1"/>
</dbReference>
<dbReference type="GO" id="GO:0000976">
    <property type="term" value="F:transcription cis-regulatory region binding"/>
    <property type="evidence" value="ECO:0007669"/>
    <property type="project" value="TreeGrafter"/>
</dbReference>
<accession>A0A1W7CXK3</accession>
<dbReference type="SUPFAM" id="SSF46689">
    <property type="entry name" value="Homeodomain-like"/>
    <property type="match status" value="1"/>
</dbReference>
<dbReference type="KEGG" id="smao:CAG99_12235"/>
<proteinExistence type="predicted"/>
<protein>
    <recommendedName>
        <fullName evidence="5">HTH tetR-type domain-containing protein</fullName>
    </recommendedName>
</protein>
<evidence type="ECO:0000313" key="7">
    <source>
        <dbReference type="Proteomes" id="UP000194218"/>
    </source>
</evidence>
<dbReference type="InterPro" id="IPR009057">
    <property type="entry name" value="Homeodomain-like_sf"/>
</dbReference>
<dbReference type="InterPro" id="IPR001647">
    <property type="entry name" value="HTH_TetR"/>
</dbReference>
<dbReference type="PRINTS" id="PR00455">
    <property type="entry name" value="HTHTETR"/>
</dbReference>
<dbReference type="AlphaFoldDB" id="A0A1W7CXK3"/>
<feature type="domain" description="HTH tetR-type" evidence="5">
    <location>
        <begin position="33"/>
        <end position="93"/>
    </location>
</feature>
<keyword evidence="7" id="KW-1185">Reference proteome</keyword>
<dbReference type="PROSITE" id="PS50977">
    <property type="entry name" value="HTH_TETR_2"/>
    <property type="match status" value="1"/>
</dbReference>
<keyword evidence="1" id="KW-0805">Transcription regulation</keyword>
<dbReference type="Proteomes" id="UP000194218">
    <property type="component" value="Chromosome"/>
</dbReference>
<feature type="DNA-binding region" description="H-T-H motif" evidence="4">
    <location>
        <begin position="56"/>
        <end position="75"/>
    </location>
</feature>
<dbReference type="Pfam" id="PF00440">
    <property type="entry name" value="TetR_N"/>
    <property type="match status" value="1"/>
</dbReference>
<dbReference type="PANTHER" id="PTHR30055">
    <property type="entry name" value="HTH-TYPE TRANSCRIPTIONAL REGULATOR RUTR"/>
    <property type="match status" value="1"/>
</dbReference>
<keyword evidence="2 4" id="KW-0238">DNA-binding</keyword>
<dbReference type="PANTHER" id="PTHR30055:SF238">
    <property type="entry name" value="MYCOFACTOCIN BIOSYNTHESIS TRANSCRIPTIONAL REGULATOR MFTR-RELATED"/>
    <property type="match status" value="1"/>
</dbReference>
<evidence type="ECO:0000256" key="2">
    <source>
        <dbReference type="ARBA" id="ARBA00023125"/>
    </source>
</evidence>
<dbReference type="Gene3D" id="1.10.357.10">
    <property type="entry name" value="Tetracycline Repressor, domain 2"/>
    <property type="match status" value="1"/>
</dbReference>
<gene>
    <name evidence="6" type="ORF">CAG99_12235</name>
</gene>
<dbReference type="InterPro" id="IPR036271">
    <property type="entry name" value="Tet_transcr_reg_TetR-rel_C_sf"/>
</dbReference>
<name>A0A1W7CXK3_9ACTN</name>
<dbReference type="EMBL" id="CP021121">
    <property type="protein sequence ID" value="ARQ69533.1"/>
    <property type="molecule type" value="Genomic_DNA"/>
</dbReference>
<reference evidence="6 7" key="1">
    <citation type="submission" date="2017-05" db="EMBL/GenBank/DDBJ databases">
        <title>Complete genome sequence of Streptomyces sp. SCSIO 03032 revealed the diverse biosynthetic pathways for its bioactive secondary metabolites.</title>
        <authorList>
            <person name="Ma L."/>
            <person name="Zhu Y."/>
            <person name="Zhang W."/>
            <person name="Zhang G."/>
            <person name="Tian X."/>
            <person name="Zhang S."/>
            <person name="Zhang C."/>
        </authorList>
    </citation>
    <scope>NUCLEOTIDE SEQUENCE [LARGE SCALE GENOMIC DNA]</scope>
    <source>
        <strain evidence="6 7">SCSIO 03032</strain>
    </source>
</reference>
<keyword evidence="3" id="KW-0804">Transcription</keyword>
<dbReference type="OrthoDB" id="3472897at2"/>